<dbReference type="RefSeq" id="WP_265138456.1">
    <property type="nucleotide sequence ID" value="NZ_CP110418.1"/>
</dbReference>
<sequence>MSTSERVVQSILYELGCILIGCLVMQFIPHEGQPFVLMVIFSLLAMVWNFVFNWIFDKLVPGDRLARGPIIRTVHAVLFEGLFMIATVPIIMYMMQMTFWMAFMTDITMTLVILGYTYVYNWVYDRARLYFVEA</sequence>
<reference evidence="3" key="1">
    <citation type="submission" date="2022-11" db="EMBL/GenBank/DDBJ databases">
        <title>Complete genome sequence of Veillonella rogosae KCOM 3468 isolated from human Subgingival dental plaque of Chronic peridontitis Lesion.</title>
        <authorList>
            <person name="Park S.-N."/>
            <person name="Lim Y.K."/>
            <person name="Kook J.-K."/>
        </authorList>
    </citation>
    <scope>NUCLEOTIDE SEQUENCE</scope>
    <source>
        <strain evidence="3">KCOM 3468</strain>
    </source>
</reference>
<keyword evidence="1" id="KW-0812">Transmembrane</keyword>
<feature type="domain" description="Chlorhexidine efflux transporter" evidence="2">
    <location>
        <begin position="68"/>
        <end position="128"/>
    </location>
</feature>
<evidence type="ECO:0000256" key="1">
    <source>
        <dbReference type="SAM" id="Phobius"/>
    </source>
</evidence>
<evidence type="ECO:0000259" key="2">
    <source>
        <dbReference type="Pfam" id="PF05232"/>
    </source>
</evidence>
<dbReference type="InterPro" id="IPR058208">
    <property type="entry name" value="PACE"/>
</dbReference>
<name>A0AA46X3P4_9FIRM</name>
<proteinExistence type="predicted"/>
<dbReference type="NCBIfam" id="NF033664">
    <property type="entry name" value="PACE_transport"/>
    <property type="match status" value="1"/>
</dbReference>
<protein>
    <submittedName>
        <fullName evidence="3">PACE efflux transporter</fullName>
    </submittedName>
</protein>
<dbReference type="AlphaFoldDB" id="A0AA46X3P4"/>
<dbReference type="EMBL" id="CP110418">
    <property type="protein sequence ID" value="UZG51294.1"/>
    <property type="molecule type" value="Genomic_DNA"/>
</dbReference>
<gene>
    <name evidence="3" type="ORF">OKW85_01410</name>
</gene>
<feature type="domain" description="Chlorhexidine efflux transporter" evidence="2">
    <location>
        <begin position="1"/>
        <end position="61"/>
    </location>
</feature>
<feature type="transmembrane region" description="Helical" evidence="1">
    <location>
        <begin position="77"/>
        <end position="94"/>
    </location>
</feature>
<evidence type="ECO:0000313" key="4">
    <source>
        <dbReference type="Proteomes" id="UP001164244"/>
    </source>
</evidence>
<keyword evidence="1" id="KW-1133">Transmembrane helix</keyword>
<feature type="transmembrane region" description="Helical" evidence="1">
    <location>
        <begin position="35"/>
        <end position="56"/>
    </location>
</feature>
<feature type="transmembrane region" description="Helical" evidence="1">
    <location>
        <begin position="100"/>
        <end position="119"/>
    </location>
</feature>
<dbReference type="Pfam" id="PF05232">
    <property type="entry name" value="BTP"/>
    <property type="match status" value="2"/>
</dbReference>
<dbReference type="KEGG" id="vrg:OKW85_01410"/>
<dbReference type="Proteomes" id="UP001164244">
    <property type="component" value="Chromosome"/>
</dbReference>
<feature type="transmembrane region" description="Helical" evidence="1">
    <location>
        <begin position="12"/>
        <end position="29"/>
    </location>
</feature>
<keyword evidence="1" id="KW-0472">Membrane</keyword>
<organism evidence="3 4">
    <name type="scientific">Veillonella rogosae</name>
    <dbReference type="NCBI Taxonomy" id="423477"/>
    <lineage>
        <taxon>Bacteria</taxon>
        <taxon>Bacillati</taxon>
        <taxon>Bacillota</taxon>
        <taxon>Negativicutes</taxon>
        <taxon>Veillonellales</taxon>
        <taxon>Veillonellaceae</taxon>
        <taxon>Veillonella</taxon>
    </lineage>
</organism>
<dbReference type="InterPro" id="IPR007896">
    <property type="entry name" value="BTP_bacteria"/>
</dbReference>
<evidence type="ECO:0000313" key="3">
    <source>
        <dbReference type="EMBL" id="UZG51294.1"/>
    </source>
</evidence>
<accession>A0AA46X3P4</accession>